<evidence type="ECO:0000256" key="5">
    <source>
        <dbReference type="ARBA" id="ARBA00023136"/>
    </source>
</evidence>
<feature type="transmembrane region" description="Helical" evidence="6">
    <location>
        <begin position="49"/>
        <end position="67"/>
    </location>
</feature>
<evidence type="ECO:0000256" key="4">
    <source>
        <dbReference type="ARBA" id="ARBA00022989"/>
    </source>
</evidence>
<keyword evidence="2" id="KW-1003">Cell membrane</keyword>
<organism evidence="8 9">
    <name type="scientific">Krasilnikovia cinnamomea</name>
    <dbReference type="NCBI Taxonomy" id="349313"/>
    <lineage>
        <taxon>Bacteria</taxon>
        <taxon>Bacillati</taxon>
        <taxon>Actinomycetota</taxon>
        <taxon>Actinomycetes</taxon>
        <taxon>Micromonosporales</taxon>
        <taxon>Micromonosporaceae</taxon>
        <taxon>Krasilnikovia</taxon>
    </lineage>
</organism>
<evidence type="ECO:0000256" key="3">
    <source>
        <dbReference type="ARBA" id="ARBA00022692"/>
    </source>
</evidence>
<evidence type="ECO:0000259" key="7">
    <source>
        <dbReference type="Pfam" id="PF06271"/>
    </source>
</evidence>
<accession>A0A4V2G6Z2</accession>
<dbReference type="EMBL" id="SHKY01000001">
    <property type="protein sequence ID" value="RZU50576.1"/>
    <property type="molecule type" value="Genomic_DNA"/>
</dbReference>
<reference evidence="8 9" key="1">
    <citation type="submission" date="2019-02" db="EMBL/GenBank/DDBJ databases">
        <title>Sequencing the genomes of 1000 actinobacteria strains.</title>
        <authorList>
            <person name="Klenk H.-P."/>
        </authorList>
    </citation>
    <scope>NUCLEOTIDE SEQUENCE [LARGE SCALE GENOMIC DNA]</scope>
    <source>
        <strain evidence="8 9">DSM 45162</strain>
    </source>
</reference>
<dbReference type="InterPro" id="IPR051791">
    <property type="entry name" value="Pra-immunoreactive"/>
</dbReference>
<dbReference type="Pfam" id="PF06271">
    <property type="entry name" value="RDD"/>
    <property type="match status" value="1"/>
</dbReference>
<comment type="caution">
    <text evidence="8">The sequence shown here is derived from an EMBL/GenBank/DDBJ whole genome shotgun (WGS) entry which is preliminary data.</text>
</comment>
<gene>
    <name evidence="8" type="ORF">EV385_2351</name>
</gene>
<feature type="transmembrane region" description="Helical" evidence="6">
    <location>
        <begin position="6"/>
        <end position="24"/>
    </location>
</feature>
<evidence type="ECO:0000256" key="2">
    <source>
        <dbReference type="ARBA" id="ARBA00022475"/>
    </source>
</evidence>
<dbReference type="Proteomes" id="UP000292564">
    <property type="component" value="Unassembled WGS sequence"/>
</dbReference>
<comment type="subcellular location">
    <subcellularLocation>
        <location evidence="1">Cell membrane</location>
        <topology evidence="1">Multi-pass membrane protein</topology>
    </subcellularLocation>
</comment>
<name>A0A4V2G6Z2_9ACTN</name>
<dbReference type="InterPro" id="IPR010432">
    <property type="entry name" value="RDD"/>
</dbReference>
<keyword evidence="4 6" id="KW-1133">Transmembrane helix</keyword>
<sequence>MVDVVMVLLLNIAVNGWFAYQWWLEVEPILRAAMADPANATPQPASMRASYLMFTILIIATALWFAYEVPATANHGQTLGKRLMQVKVLRMENTDQIGFGRAFRRWARLGLWTPFWTFWGLGLVMQFIDSVSLLFDPRLRQALHDKSAQTVVVALPAGYRRPVEAAGGGDHSGGEK</sequence>
<keyword evidence="5 6" id="KW-0472">Membrane</keyword>
<feature type="transmembrane region" description="Helical" evidence="6">
    <location>
        <begin position="116"/>
        <end position="135"/>
    </location>
</feature>
<dbReference type="AlphaFoldDB" id="A0A4V2G6Z2"/>
<dbReference type="PANTHER" id="PTHR36115:SF4">
    <property type="entry name" value="MEMBRANE PROTEIN"/>
    <property type="match status" value="1"/>
</dbReference>
<keyword evidence="9" id="KW-1185">Reference proteome</keyword>
<protein>
    <submittedName>
        <fullName evidence="8">RDD family protein</fullName>
    </submittedName>
</protein>
<evidence type="ECO:0000313" key="8">
    <source>
        <dbReference type="EMBL" id="RZU50576.1"/>
    </source>
</evidence>
<evidence type="ECO:0000256" key="1">
    <source>
        <dbReference type="ARBA" id="ARBA00004651"/>
    </source>
</evidence>
<dbReference type="GO" id="GO:0005886">
    <property type="term" value="C:plasma membrane"/>
    <property type="evidence" value="ECO:0007669"/>
    <property type="project" value="UniProtKB-SubCell"/>
</dbReference>
<feature type="domain" description="RDD" evidence="7">
    <location>
        <begin position="2"/>
        <end position="148"/>
    </location>
</feature>
<proteinExistence type="predicted"/>
<evidence type="ECO:0000256" key="6">
    <source>
        <dbReference type="SAM" id="Phobius"/>
    </source>
</evidence>
<keyword evidence="3 6" id="KW-0812">Transmembrane</keyword>
<evidence type="ECO:0000313" key="9">
    <source>
        <dbReference type="Proteomes" id="UP000292564"/>
    </source>
</evidence>
<dbReference type="PANTHER" id="PTHR36115">
    <property type="entry name" value="PROLINE-RICH ANTIGEN HOMOLOG-RELATED"/>
    <property type="match status" value="1"/>
</dbReference>